<feature type="transmembrane region" description="Helical" evidence="1">
    <location>
        <begin position="178"/>
        <end position="197"/>
    </location>
</feature>
<keyword evidence="1" id="KW-0472">Membrane</keyword>
<dbReference type="GO" id="GO:0016020">
    <property type="term" value="C:membrane"/>
    <property type="evidence" value="ECO:0007669"/>
    <property type="project" value="InterPro"/>
</dbReference>
<name>A0A6J6AWD8_9ZZZZ</name>
<protein>
    <submittedName>
        <fullName evidence="2">Unannotated protein</fullName>
    </submittedName>
</protein>
<feature type="transmembrane region" description="Helical" evidence="1">
    <location>
        <begin position="54"/>
        <end position="72"/>
    </location>
</feature>
<dbReference type="NCBIfam" id="NF045883">
    <property type="entry name" value="PIPSynth"/>
    <property type="match status" value="1"/>
</dbReference>
<feature type="transmembrane region" description="Helical" evidence="1">
    <location>
        <begin position="117"/>
        <end position="134"/>
    </location>
</feature>
<dbReference type="InterPro" id="IPR000462">
    <property type="entry name" value="CDP-OH_P_trans"/>
</dbReference>
<gene>
    <name evidence="2" type="ORF">UFOPK1425_00020</name>
</gene>
<sequence>MGMMLQDSLRAPVTRLITPICRGLIHLGVSANAITVVGAFCTLAASIFTFPQGHFLVGTILIVVFVLFDLLDGTMARISQKGESSWGALLDSTLDRLTDAVIIGSVLWYLIAKNDPLVPLVLITAVLGFLISYIKARSESLGIPCEGGLAERSERLILILMTTGAVGLGFPFAMAIGFWILSIASLITVGQRLLIVYKGAK</sequence>
<organism evidence="2">
    <name type="scientific">freshwater metagenome</name>
    <dbReference type="NCBI Taxonomy" id="449393"/>
    <lineage>
        <taxon>unclassified sequences</taxon>
        <taxon>metagenomes</taxon>
        <taxon>ecological metagenomes</taxon>
    </lineage>
</organism>
<evidence type="ECO:0000256" key="1">
    <source>
        <dbReference type="SAM" id="Phobius"/>
    </source>
</evidence>
<dbReference type="EMBL" id="CAEZSJ010000002">
    <property type="protein sequence ID" value="CAB4531350.1"/>
    <property type="molecule type" value="Genomic_DNA"/>
</dbReference>
<keyword evidence="1" id="KW-1133">Transmembrane helix</keyword>
<accession>A0A6J6AWD8</accession>
<proteinExistence type="predicted"/>
<keyword evidence="1" id="KW-0812">Transmembrane</keyword>
<dbReference type="Pfam" id="PF01066">
    <property type="entry name" value="CDP-OH_P_transf"/>
    <property type="match status" value="1"/>
</dbReference>
<evidence type="ECO:0000313" key="2">
    <source>
        <dbReference type="EMBL" id="CAB4531350.1"/>
    </source>
</evidence>
<dbReference type="Gene3D" id="1.20.120.1760">
    <property type="match status" value="1"/>
</dbReference>
<reference evidence="2" key="1">
    <citation type="submission" date="2020-05" db="EMBL/GenBank/DDBJ databases">
        <authorList>
            <person name="Chiriac C."/>
            <person name="Salcher M."/>
            <person name="Ghai R."/>
            <person name="Kavagutti S V."/>
        </authorList>
    </citation>
    <scope>NUCLEOTIDE SEQUENCE</scope>
</reference>
<dbReference type="GO" id="GO:0008654">
    <property type="term" value="P:phospholipid biosynthetic process"/>
    <property type="evidence" value="ECO:0007669"/>
    <property type="project" value="InterPro"/>
</dbReference>
<dbReference type="GO" id="GO:0016780">
    <property type="term" value="F:phosphotransferase activity, for other substituted phosphate groups"/>
    <property type="evidence" value="ECO:0007669"/>
    <property type="project" value="InterPro"/>
</dbReference>
<feature type="transmembrane region" description="Helical" evidence="1">
    <location>
        <begin position="24"/>
        <end position="48"/>
    </location>
</feature>
<dbReference type="InterPro" id="IPR043130">
    <property type="entry name" value="CDP-OH_PTrfase_TM_dom"/>
</dbReference>
<dbReference type="AlphaFoldDB" id="A0A6J6AWD8"/>